<dbReference type="AlphaFoldDB" id="A0A1R2AKH9"/>
<evidence type="ECO:0000313" key="2">
    <source>
        <dbReference type="Proteomes" id="UP000187209"/>
    </source>
</evidence>
<dbReference type="Proteomes" id="UP000187209">
    <property type="component" value="Unassembled WGS sequence"/>
</dbReference>
<sequence>MEKLKTLHADFLNTDHVPLIADLNIDWESNKEDQKKERFNINVNRLKNPETRKKYQNIISRYSEEITIVNSIKAICINIINIIIKSAKKTLGYLEDTRKKVGNLDKKQRNYLKRQD</sequence>
<organism evidence="1 2">
    <name type="scientific">Stentor coeruleus</name>
    <dbReference type="NCBI Taxonomy" id="5963"/>
    <lineage>
        <taxon>Eukaryota</taxon>
        <taxon>Sar</taxon>
        <taxon>Alveolata</taxon>
        <taxon>Ciliophora</taxon>
        <taxon>Postciliodesmatophora</taxon>
        <taxon>Heterotrichea</taxon>
        <taxon>Heterotrichida</taxon>
        <taxon>Stentoridae</taxon>
        <taxon>Stentor</taxon>
    </lineage>
</organism>
<protein>
    <submittedName>
        <fullName evidence="1">Uncharacterized protein</fullName>
    </submittedName>
</protein>
<reference evidence="1 2" key="1">
    <citation type="submission" date="2016-11" db="EMBL/GenBank/DDBJ databases">
        <title>The macronuclear genome of Stentor coeruleus: a giant cell with tiny introns.</title>
        <authorList>
            <person name="Slabodnick M."/>
            <person name="Ruby J.G."/>
            <person name="Reiff S.B."/>
            <person name="Swart E.C."/>
            <person name="Gosai S."/>
            <person name="Prabakaran S."/>
            <person name="Witkowska E."/>
            <person name="Larue G.E."/>
            <person name="Fisher S."/>
            <person name="Freeman R.M."/>
            <person name="Gunawardena J."/>
            <person name="Chu W."/>
            <person name="Stover N.A."/>
            <person name="Gregory B.D."/>
            <person name="Nowacki M."/>
            <person name="Derisi J."/>
            <person name="Roy S.W."/>
            <person name="Marshall W.F."/>
            <person name="Sood P."/>
        </authorList>
    </citation>
    <scope>NUCLEOTIDE SEQUENCE [LARGE SCALE GENOMIC DNA]</scope>
    <source>
        <strain evidence="1">WM001</strain>
    </source>
</reference>
<name>A0A1R2AKH9_9CILI</name>
<evidence type="ECO:0000313" key="1">
    <source>
        <dbReference type="EMBL" id="OMJ65038.1"/>
    </source>
</evidence>
<gene>
    <name evidence="1" type="ORF">SteCoe_39623</name>
</gene>
<dbReference type="EMBL" id="MPUH01002532">
    <property type="protein sequence ID" value="OMJ65038.1"/>
    <property type="molecule type" value="Genomic_DNA"/>
</dbReference>
<keyword evidence="2" id="KW-1185">Reference proteome</keyword>
<proteinExistence type="predicted"/>
<accession>A0A1R2AKH9</accession>
<comment type="caution">
    <text evidence="1">The sequence shown here is derived from an EMBL/GenBank/DDBJ whole genome shotgun (WGS) entry which is preliminary data.</text>
</comment>